<dbReference type="Proteomes" id="UP000267096">
    <property type="component" value="Unassembled WGS sequence"/>
</dbReference>
<keyword evidence="4" id="KW-0067">ATP-binding</keyword>
<dbReference type="Pfam" id="PF00664">
    <property type="entry name" value="ABC_membrane"/>
    <property type="match status" value="1"/>
</dbReference>
<evidence type="ECO:0000256" key="3">
    <source>
        <dbReference type="ARBA" id="ARBA00022741"/>
    </source>
</evidence>
<evidence type="ECO:0000256" key="2">
    <source>
        <dbReference type="ARBA" id="ARBA00022692"/>
    </source>
</evidence>
<gene>
    <name evidence="8" type="ORF">ASIM_LOCUS5934</name>
</gene>
<dbReference type="AlphaFoldDB" id="A0A0M3JEV1"/>
<dbReference type="InterPro" id="IPR011527">
    <property type="entry name" value="ABC1_TM_dom"/>
</dbReference>
<keyword evidence="9" id="KW-1185">Reference proteome</keyword>
<dbReference type="PANTHER" id="PTHR24223:SF415">
    <property type="entry name" value="FI20190P1"/>
    <property type="match status" value="1"/>
</dbReference>
<sequence>MINELLNGIKVVKLYAWEQPMEAAITEIRRREVVLIRKAALTKSLCSIINMSSPFLVALFSFATFTLSSPQNVITPQIAFVSLTLFNQLRAPMILLTDLISQAVQVIN</sequence>
<evidence type="ECO:0000256" key="5">
    <source>
        <dbReference type="ARBA" id="ARBA00022989"/>
    </source>
</evidence>
<evidence type="ECO:0000256" key="1">
    <source>
        <dbReference type="ARBA" id="ARBA00022448"/>
    </source>
</evidence>
<dbReference type="PANTHER" id="PTHR24223">
    <property type="entry name" value="ATP-BINDING CASSETTE SUB-FAMILY C"/>
    <property type="match status" value="1"/>
</dbReference>
<dbReference type="PROSITE" id="PS50929">
    <property type="entry name" value="ABC_TM1F"/>
    <property type="match status" value="1"/>
</dbReference>
<protein>
    <submittedName>
        <fullName evidence="10">ABC transmembrane type-1 domain-containing protein</fullName>
    </submittedName>
</protein>
<reference evidence="10" key="1">
    <citation type="submission" date="2017-02" db="UniProtKB">
        <authorList>
            <consortium name="WormBaseParasite"/>
        </authorList>
    </citation>
    <scope>IDENTIFICATION</scope>
</reference>
<dbReference type="InterPro" id="IPR050173">
    <property type="entry name" value="ABC_transporter_C-like"/>
</dbReference>
<accession>A0A0M3JEV1</accession>
<dbReference type="EMBL" id="UYRR01012269">
    <property type="protein sequence ID" value="VDK26291.1"/>
    <property type="molecule type" value="Genomic_DNA"/>
</dbReference>
<keyword evidence="3" id="KW-0547">Nucleotide-binding</keyword>
<keyword evidence="5" id="KW-1133">Transmembrane helix</keyword>
<keyword evidence="2" id="KW-0812">Transmembrane</keyword>
<reference evidence="8 9" key="2">
    <citation type="submission" date="2018-11" db="EMBL/GenBank/DDBJ databases">
        <authorList>
            <consortium name="Pathogen Informatics"/>
        </authorList>
    </citation>
    <scope>NUCLEOTIDE SEQUENCE [LARGE SCALE GENOMIC DNA]</scope>
</reference>
<dbReference type="GO" id="GO:0005524">
    <property type="term" value="F:ATP binding"/>
    <property type="evidence" value="ECO:0007669"/>
    <property type="project" value="UniProtKB-KW"/>
</dbReference>
<dbReference type="GO" id="GO:0016020">
    <property type="term" value="C:membrane"/>
    <property type="evidence" value="ECO:0007669"/>
    <property type="project" value="InterPro"/>
</dbReference>
<evidence type="ECO:0000313" key="9">
    <source>
        <dbReference type="Proteomes" id="UP000267096"/>
    </source>
</evidence>
<evidence type="ECO:0000259" key="7">
    <source>
        <dbReference type="PROSITE" id="PS50929"/>
    </source>
</evidence>
<evidence type="ECO:0000256" key="6">
    <source>
        <dbReference type="ARBA" id="ARBA00023136"/>
    </source>
</evidence>
<organism evidence="10">
    <name type="scientific">Anisakis simplex</name>
    <name type="common">Herring worm</name>
    <dbReference type="NCBI Taxonomy" id="6269"/>
    <lineage>
        <taxon>Eukaryota</taxon>
        <taxon>Metazoa</taxon>
        <taxon>Ecdysozoa</taxon>
        <taxon>Nematoda</taxon>
        <taxon>Chromadorea</taxon>
        <taxon>Rhabditida</taxon>
        <taxon>Spirurina</taxon>
        <taxon>Ascaridomorpha</taxon>
        <taxon>Ascaridoidea</taxon>
        <taxon>Anisakidae</taxon>
        <taxon>Anisakis</taxon>
        <taxon>Anisakis simplex complex</taxon>
    </lineage>
</organism>
<evidence type="ECO:0000256" key="4">
    <source>
        <dbReference type="ARBA" id="ARBA00022840"/>
    </source>
</evidence>
<dbReference type="SUPFAM" id="SSF90123">
    <property type="entry name" value="ABC transporter transmembrane region"/>
    <property type="match status" value="1"/>
</dbReference>
<evidence type="ECO:0000313" key="10">
    <source>
        <dbReference type="WBParaSite" id="ASIM_0000614901-mRNA-1"/>
    </source>
</evidence>
<evidence type="ECO:0000313" key="8">
    <source>
        <dbReference type="EMBL" id="VDK26291.1"/>
    </source>
</evidence>
<proteinExistence type="predicted"/>
<dbReference type="WBParaSite" id="ASIM_0000614901-mRNA-1">
    <property type="protein sequence ID" value="ASIM_0000614901-mRNA-1"/>
    <property type="gene ID" value="ASIM_0000614901"/>
</dbReference>
<feature type="domain" description="ABC transmembrane type-1" evidence="7">
    <location>
        <begin position="1"/>
        <end position="105"/>
    </location>
</feature>
<dbReference type="InterPro" id="IPR036640">
    <property type="entry name" value="ABC1_TM_sf"/>
</dbReference>
<dbReference type="OrthoDB" id="6500128at2759"/>
<name>A0A0M3JEV1_ANISI</name>
<dbReference type="GO" id="GO:0140359">
    <property type="term" value="F:ABC-type transporter activity"/>
    <property type="evidence" value="ECO:0007669"/>
    <property type="project" value="InterPro"/>
</dbReference>
<dbReference type="Gene3D" id="1.20.1560.10">
    <property type="entry name" value="ABC transporter type 1, transmembrane domain"/>
    <property type="match status" value="1"/>
</dbReference>
<keyword evidence="6" id="KW-0472">Membrane</keyword>
<keyword evidence="1" id="KW-0813">Transport</keyword>